<evidence type="ECO:0000313" key="1">
    <source>
        <dbReference type="EMBL" id="TNN66700.1"/>
    </source>
</evidence>
<organism evidence="1 2">
    <name type="scientific">Liparis tanakae</name>
    <name type="common">Tanaka's snailfish</name>
    <dbReference type="NCBI Taxonomy" id="230148"/>
    <lineage>
        <taxon>Eukaryota</taxon>
        <taxon>Metazoa</taxon>
        <taxon>Chordata</taxon>
        <taxon>Craniata</taxon>
        <taxon>Vertebrata</taxon>
        <taxon>Euteleostomi</taxon>
        <taxon>Actinopterygii</taxon>
        <taxon>Neopterygii</taxon>
        <taxon>Teleostei</taxon>
        <taxon>Neoteleostei</taxon>
        <taxon>Acanthomorphata</taxon>
        <taxon>Eupercaria</taxon>
        <taxon>Perciformes</taxon>
        <taxon>Cottioidei</taxon>
        <taxon>Cottales</taxon>
        <taxon>Liparidae</taxon>
        <taxon>Liparis</taxon>
    </lineage>
</organism>
<proteinExistence type="predicted"/>
<name>A0A4Z2HMA5_9TELE</name>
<protein>
    <submittedName>
        <fullName evidence="1">Uncharacterized protein</fullName>
    </submittedName>
</protein>
<accession>A0A4Z2HMA5</accession>
<dbReference type="EMBL" id="SRLO01000215">
    <property type="protein sequence ID" value="TNN66700.1"/>
    <property type="molecule type" value="Genomic_DNA"/>
</dbReference>
<gene>
    <name evidence="1" type="ORF">EYF80_023089</name>
</gene>
<evidence type="ECO:0000313" key="2">
    <source>
        <dbReference type="Proteomes" id="UP000314294"/>
    </source>
</evidence>
<reference evidence="1 2" key="1">
    <citation type="submission" date="2019-03" db="EMBL/GenBank/DDBJ databases">
        <title>First draft genome of Liparis tanakae, snailfish: a comprehensive survey of snailfish specific genes.</title>
        <authorList>
            <person name="Kim W."/>
            <person name="Song I."/>
            <person name="Jeong J.-H."/>
            <person name="Kim D."/>
            <person name="Kim S."/>
            <person name="Ryu S."/>
            <person name="Song J.Y."/>
            <person name="Lee S.K."/>
        </authorList>
    </citation>
    <scope>NUCLEOTIDE SEQUENCE [LARGE SCALE GENOMIC DNA]</scope>
    <source>
        <tissue evidence="1">Muscle</tissue>
    </source>
</reference>
<dbReference type="Proteomes" id="UP000314294">
    <property type="component" value="Unassembled WGS sequence"/>
</dbReference>
<dbReference type="AlphaFoldDB" id="A0A4Z2HMA5"/>
<keyword evidence="2" id="KW-1185">Reference proteome</keyword>
<comment type="caution">
    <text evidence="1">The sequence shown here is derived from an EMBL/GenBank/DDBJ whole genome shotgun (WGS) entry which is preliminary data.</text>
</comment>
<sequence length="179" mass="20184">MINCGFRLKQWRLNPECIQSDLHHRAAGLEAEAEVDVCAVGDAATRRVGKGELQSSYEVFRNGHNNRAGAALDWHCRKRRQPYETISGLSVFHFGDTTYPPSLFLPLGPPHPGMSVGPVPAQFQEHSRPQYTWKQTEGLGRRYTKYPAVQAFTSMLAFQRQQSSLKLAQTGRVTTPWWG</sequence>